<comment type="caution">
    <text evidence="2">The sequence shown here is derived from an EMBL/GenBank/DDBJ whole genome shotgun (WGS) entry which is preliminary data.</text>
</comment>
<reference evidence="2 3" key="1">
    <citation type="submission" date="2014-04" db="EMBL/GenBank/DDBJ databases">
        <authorList>
            <person name="Bishop-Lilly K.A."/>
            <person name="Broomall S.M."/>
            <person name="Chain P.S."/>
            <person name="Chertkov O."/>
            <person name="Coyne S.R."/>
            <person name="Daligault H.E."/>
            <person name="Davenport K.W."/>
            <person name="Erkkila T."/>
            <person name="Frey K.G."/>
            <person name="Gibbons H.S."/>
            <person name="Gu W."/>
            <person name="Jaissle J."/>
            <person name="Johnson S.L."/>
            <person name="Koroleva G.I."/>
            <person name="Ladner J.T."/>
            <person name="Lo C.-C."/>
            <person name="Minogue T.D."/>
            <person name="Munk C."/>
            <person name="Palacios G.F."/>
            <person name="Redden C.L."/>
            <person name="Rosenzweig C.N."/>
            <person name="Scholz M.B."/>
            <person name="Teshima H."/>
            <person name="Xu Y."/>
        </authorList>
    </citation>
    <scope>NUCLEOTIDE SEQUENCE [LARGE SCALE GENOMIC DNA]</scope>
    <source>
        <strain evidence="2 3">BHP</strain>
    </source>
</reference>
<keyword evidence="1" id="KW-0472">Membrane</keyword>
<evidence type="ECO:0000313" key="2">
    <source>
        <dbReference type="EMBL" id="KFN02885.1"/>
    </source>
</evidence>
<evidence type="ECO:0000313" key="3">
    <source>
        <dbReference type="Proteomes" id="UP000029389"/>
    </source>
</evidence>
<keyword evidence="1" id="KW-0812">Transmembrane</keyword>
<name>A0A090YY45_9BACI</name>
<feature type="transmembrane region" description="Helical" evidence="1">
    <location>
        <begin position="31"/>
        <end position="49"/>
    </location>
</feature>
<dbReference type="EMBL" id="JMQC01000008">
    <property type="protein sequence ID" value="KFN02885.1"/>
    <property type="molecule type" value="Genomic_DNA"/>
</dbReference>
<evidence type="ECO:0000256" key="1">
    <source>
        <dbReference type="SAM" id="Phobius"/>
    </source>
</evidence>
<accession>A0A090YY45</accession>
<dbReference type="AlphaFoldDB" id="A0A090YY45"/>
<keyword evidence="1" id="KW-1133">Transmembrane helix</keyword>
<dbReference type="Proteomes" id="UP000029389">
    <property type="component" value="Unassembled WGS sequence"/>
</dbReference>
<feature type="transmembrane region" description="Helical" evidence="1">
    <location>
        <begin position="7"/>
        <end position="25"/>
    </location>
</feature>
<protein>
    <submittedName>
        <fullName evidence="2">Putative membrane protein</fullName>
    </submittedName>
</protein>
<organism evidence="2 3">
    <name type="scientific">Bacillus clarus</name>
    <dbReference type="NCBI Taxonomy" id="2338372"/>
    <lineage>
        <taxon>Bacteria</taxon>
        <taxon>Bacillati</taxon>
        <taxon>Bacillota</taxon>
        <taxon>Bacilli</taxon>
        <taxon>Bacillales</taxon>
        <taxon>Bacillaceae</taxon>
        <taxon>Bacillus</taxon>
        <taxon>Bacillus cereus group</taxon>
    </lineage>
</organism>
<sequence>MSDIIRLFIVMLITIYLFFSVIMEFKKPQKSMFWFSIEVLFLLGMVLLIKEFFIKYIT</sequence>
<proteinExistence type="predicted"/>
<gene>
    <name evidence="2" type="ORF">DJ93_757</name>
</gene>